<evidence type="ECO:0000313" key="1">
    <source>
        <dbReference type="EMBL" id="VAV95907.1"/>
    </source>
</evidence>
<dbReference type="Gene3D" id="3.40.640.10">
    <property type="entry name" value="Type I PLP-dependent aspartate aminotransferase-like (Major domain)"/>
    <property type="match status" value="1"/>
</dbReference>
<reference evidence="1" key="1">
    <citation type="submission" date="2018-06" db="EMBL/GenBank/DDBJ databases">
        <authorList>
            <person name="Zhirakovskaya E."/>
        </authorList>
    </citation>
    <scope>NUCLEOTIDE SEQUENCE</scope>
</reference>
<dbReference type="GO" id="GO:0008483">
    <property type="term" value="F:transaminase activity"/>
    <property type="evidence" value="ECO:0007669"/>
    <property type="project" value="UniProtKB-KW"/>
</dbReference>
<dbReference type="PANTHER" id="PTHR30244:SF34">
    <property type="entry name" value="DTDP-4-AMINO-4,6-DIDEOXYGALACTOSE TRANSAMINASE"/>
    <property type="match status" value="1"/>
</dbReference>
<name>A0A3B0RUN2_9ZZZZ</name>
<dbReference type="InterPro" id="IPR015422">
    <property type="entry name" value="PyrdxlP-dep_Trfase_small"/>
</dbReference>
<dbReference type="InterPro" id="IPR015421">
    <property type="entry name" value="PyrdxlP-dep_Trfase_major"/>
</dbReference>
<dbReference type="InterPro" id="IPR015424">
    <property type="entry name" value="PyrdxlP-dep_Trfase"/>
</dbReference>
<dbReference type="SUPFAM" id="SSF53383">
    <property type="entry name" value="PLP-dependent transferases"/>
    <property type="match status" value="1"/>
</dbReference>
<protein>
    <submittedName>
        <fullName evidence="1">Aminotransferase, DegT/DnrJ/EryC1/StrS family</fullName>
    </submittedName>
</protein>
<gene>
    <name evidence="1" type="ORF">MNBD_ALPHA07-886</name>
</gene>
<dbReference type="Gene3D" id="3.90.1150.10">
    <property type="entry name" value="Aspartate Aminotransferase, domain 1"/>
    <property type="match status" value="1"/>
</dbReference>
<accession>A0A3B0RUN2</accession>
<organism evidence="1">
    <name type="scientific">hydrothermal vent metagenome</name>
    <dbReference type="NCBI Taxonomy" id="652676"/>
    <lineage>
        <taxon>unclassified sequences</taxon>
        <taxon>metagenomes</taxon>
        <taxon>ecological metagenomes</taxon>
    </lineage>
</organism>
<dbReference type="Pfam" id="PF01041">
    <property type="entry name" value="DegT_DnrJ_EryC1"/>
    <property type="match status" value="1"/>
</dbReference>
<sequence>MPPIDLTRPEPQNTPMTEIFKGSFTQQEPIPDEGIAAALEVMRHGRLHRYNLAEGEVAEAALLEQEFAAFTGAKYALAVASGGYAMATGLRAVGVKPGDRVLTNAFTLAPVPGSIASVGAVPVFVGVTESLTIDLEDLRAKAGQADVLMLSHMRGHLCDMDALMGICDAAGMLVIEDCAHTLGAAWRGVASGRHGVIGCYSTQTYKHMNSGEGGFMVTDDDEVMARAVILSGSYMLYDRHGTVPPAEVLERVKYNTPNVSGRMDNLRAAILRPQLRALQSQCAAWNARYRVVETGLRGTPGLSVVERPEQETYVGSSIQFLLLDWSDAAIAEILDRCLARGVELKWFGGAEPTGFTSRYDSWRYAPSDAMPKTDRILKGILDMRLPLTFSLEDCALIASIIRAEVGAVFQS</sequence>
<dbReference type="PANTHER" id="PTHR30244">
    <property type="entry name" value="TRANSAMINASE"/>
    <property type="match status" value="1"/>
</dbReference>
<dbReference type="GO" id="GO:0000271">
    <property type="term" value="P:polysaccharide biosynthetic process"/>
    <property type="evidence" value="ECO:0007669"/>
    <property type="project" value="TreeGrafter"/>
</dbReference>
<dbReference type="AlphaFoldDB" id="A0A3B0RUN2"/>
<keyword evidence="1" id="KW-0808">Transferase</keyword>
<keyword evidence="1" id="KW-0032">Aminotransferase</keyword>
<proteinExistence type="predicted"/>
<dbReference type="EMBL" id="UOEG01000141">
    <property type="protein sequence ID" value="VAV95907.1"/>
    <property type="molecule type" value="Genomic_DNA"/>
</dbReference>
<dbReference type="PIRSF" id="PIRSF000390">
    <property type="entry name" value="PLP_StrS"/>
    <property type="match status" value="1"/>
</dbReference>
<dbReference type="InterPro" id="IPR000653">
    <property type="entry name" value="DegT/StrS_aminotransferase"/>
</dbReference>
<dbReference type="GO" id="GO:0030170">
    <property type="term" value="F:pyridoxal phosphate binding"/>
    <property type="evidence" value="ECO:0007669"/>
    <property type="project" value="TreeGrafter"/>
</dbReference>